<accession>A0ABR3Y922</accession>
<proteinExistence type="predicted"/>
<evidence type="ECO:0000313" key="2">
    <source>
        <dbReference type="Proteomes" id="UP001586593"/>
    </source>
</evidence>
<dbReference type="EMBL" id="JAZHXJ010000003">
    <property type="protein sequence ID" value="KAL1884179.1"/>
    <property type="molecule type" value="Genomic_DNA"/>
</dbReference>
<protein>
    <submittedName>
        <fullName evidence="1">Uncharacterized protein</fullName>
    </submittedName>
</protein>
<evidence type="ECO:0000313" key="1">
    <source>
        <dbReference type="EMBL" id="KAL1884179.1"/>
    </source>
</evidence>
<dbReference type="Proteomes" id="UP001586593">
    <property type="component" value="Unassembled WGS sequence"/>
</dbReference>
<reference evidence="1 2" key="1">
    <citation type="journal article" date="2024" name="Commun. Biol.">
        <title>Comparative genomic analysis of thermophilic fungi reveals convergent evolutionary adaptations and gene losses.</title>
        <authorList>
            <person name="Steindorff A.S."/>
            <person name="Aguilar-Pontes M.V."/>
            <person name="Robinson A.J."/>
            <person name="Andreopoulos B."/>
            <person name="LaButti K."/>
            <person name="Kuo A."/>
            <person name="Mondo S."/>
            <person name="Riley R."/>
            <person name="Otillar R."/>
            <person name="Haridas S."/>
            <person name="Lipzen A."/>
            <person name="Grimwood J."/>
            <person name="Schmutz J."/>
            <person name="Clum A."/>
            <person name="Reid I.D."/>
            <person name="Moisan M.C."/>
            <person name="Butler G."/>
            <person name="Nguyen T.T.M."/>
            <person name="Dewar K."/>
            <person name="Conant G."/>
            <person name="Drula E."/>
            <person name="Henrissat B."/>
            <person name="Hansel C."/>
            <person name="Singer S."/>
            <person name="Hutchinson M.I."/>
            <person name="de Vries R.P."/>
            <person name="Natvig D.O."/>
            <person name="Powell A.J."/>
            <person name="Tsang A."/>
            <person name="Grigoriev I.V."/>
        </authorList>
    </citation>
    <scope>NUCLEOTIDE SEQUENCE [LARGE SCALE GENOMIC DNA]</scope>
    <source>
        <strain evidence="1 2">ATCC 24622</strain>
    </source>
</reference>
<comment type="caution">
    <text evidence="1">The sequence shown here is derived from an EMBL/GenBank/DDBJ whole genome shotgun (WGS) entry which is preliminary data.</text>
</comment>
<gene>
    <name evidence="1" type="ORF">VTK73DRAFT_5315</name>
</gene>
<sequence length="147" mass="16476">MPLPFTGTTIGRILRCGRDDMTSPDSRLGLSNLGWRKSRWGAPPILSLQLNYFSPLPLLHFTTTFGRPVQTPVCYVPSPFKLLLRFPGDVSMSHTTYNTHWKADLPLCSLNHPTPLGTSPLSDTTYSELEAWHQSGFVFGREKKENG</sequence>
<keyword evidence="2" id="KW-1185">Reference proteome</keyword>
<name>A0ABR3Y922_9PEZI</name>
<organism evidence="1 2">
    <name type="scientific">Phialemonium thermophilum</name>
    <dbReference type="NCBI Taxonomy" id="223376"/>
    <lineage>
        <taxon>Eukaryota</taxon>
        <taxon>Fungi</taxon>
        <taxon>Dikarya</taxon>
        <taxon>Ascomycota</taxon>
        <taxon>Pezizomycotina</taxon>
        <taxon>Sordariomycetes</taxon>
        <taxon>Sordariomycetidae</taxon>
        <taxon>Cephalothecales</taxon>
        <taxon>Cephalothecaceae</taxon>
        <taxon>Phialemonium</taxon>
    </lineage>
</organism>